<dbReference type="RefSeq" id="WP_023493522.1">
    <property type="nucleotide sequence ID" value="NZ_AYLO01000018.1"/>
</dbReference>
<gene>
    <name evidence="2" type="ORF">MGMO_18c00160</name>
</gene>
<dbReference type="Gene3D" id="3.10.20.30">
    <property type="match status" value="1"/>
</dbReference>
<dbReference type="Proteomes" id="UP000017842">
    <property type="component" value="Unassembled WGS sequence"/>
</dbReference>
<dbReference type="EMBL" id="AYLO01000018">
    <property type="protein sequence ID" value="ESS73508.1"/>
    <property type="molecule type" value="Genomic_DNA"/>
</dbReference>
<dbReference type="AlphaFoldDB" id="V5C9M3"/>
<dbReference type="PROSITE" id="PS51085">
    <property type="entry name" value="2FE2S_FER_2"/>
    <property type="match status" value="1"/>
</dbReference>
<dbReference type="InterPro" id="IPR001041">
    <property type="entry name" value="2Fe-2S_ferredoxin-type"/>
</dbReference>
<dbReference type="CDD" id="cd00207">
    <property type="entry name" value="fer2"/>
    <property type="match status" value="1"/>
</dbReference>
<dbReference type="OrthoDB" id="9799640at2"/>
<dbReference type="InterPro" id="IPR012675">
    <property type="entry name" value="Beta-grasp_dom_sf"/>
</dbReference>
<keyword evidence="3" id="KW-1185">Reference proteome</keyword>
<feature type="domain" description="2Fe-2S ferredoxin-type" evidence="1">
    <location>
        <begin position="15"/>
        <end position="110"/>
    </location>
</feature>
<dbReference type="GO" id="GO:0051536">
    <property type="term" value="F:iron-sulfur cluster binding"/>
    <property type="evidence" value="ECO:0007669"/>
    <property type="project" value="InterPro"/>
</dbReference>
<name>V5C9M3_9GAMM</name>
<dbReference type="InterPro" id="IPR036010">
    <property type="entry name" value="2Fe-2S_ferredoxin-like_sf"/>
</dbReference>
<evidence type="ECO:0000313" key="3">
    <source>
        <dbReference type="Proteomes" id="UP000017842"/>
    </source>
</evidence>
<accession>V5C9M3</accession>
<protein>
    <submittedName>
        <fullName evidence="2">Putative ferredoxin, 2Fe-2S</fullName>
    </submittedName>
</protein>
<comment type="caution">
    <text evidence="2">The sequence shown here is derived from an EMBL/GenBank/DDBJ whole genome shotgun (WGS) entry which is preliminary data.</text>
</comment>
<sequence>MSGYLRADRRINSALNLTILPSGRTVQVIGGTRLLVAITDAGESVIDECGGRSRCGSCHVVVRFGWRSLSKIRTKERERLTQLNGANMLSRLACQAMLGAHDVTVELMPH</sequence>
<dbReference type="Pfam" id="PF00111">
    <property type="entry name" value="Fer2"/>
    <property type="match status" value="1"/>
</dbReference>
<evidence type="ECO:0000313" key="2">
    <source>
        <dbReference type="EMBL" id="ESS73508.1"/>
    </source>
</evidence>
<organism evidence="2 3">
    <name type="scientific">Methyloglobulus morosus KoM1</name>
    <dbReference type="NCBI Taxonomy" id="1116472"/>
    <lineage>
        <taxon>Bacteria</taxon>
        <taxon>Pseudomonadati</taxon>
        <taxon>Pseudomonadota</taxon>
        <taxon>Gammaproteobacteria</taxon>
        <taxon>Methylococcales</taxon>
        <taxon>Methylococcaceae</taxon>
        <taxon>Methyloglobulus</taxon>
    </lineage>
</organism>
<proteinExistence type="predicted"/>
<dbReference type="SUPFAM" id="SSF54292">
    <property type="entry name" value="2Fe-2S ferredoxin-like"/>
    <property type="match status" value="1"/>
</dbReference>
<dbReference type="STRING" id="1116472.MGMO_18c00160"/>
<reference evidence="2 3" key="1">
    <citation type="journal article" date="2013" name="Genome Announc.">
        <title>Draft Genome Sequence of the Methanotrophic Gammaproteobacterium Methyloglobulus morosus DSM 22980 Strain KoM1.</title>
        <authorList>
            <person name="Poehlein A."/>
            <person name="Deutzmann J.S."/>
            <person name="Daniel R."/>
            <person name="Simeonova D.D."/>
        </authorList>
    </citation>
    <scope>NUCLEOTIDE SEQUENCE [LARGE SCALE GENOMIC DNA]</scope>
    <source>
        <strain evidence="2 3">KoM1</strain>
    </source>
</reference>
<dbReference type="eggNOG" id="COG0633">
    <property type="taxonomic scope" value="Bacteria"/>
</dbReference>
<evidence type="ECO:0000259" key="1">
    <source>
        <dbReference type="PROSITE" id="PS51085"/>
    </source>
</evidence>